<keyword evidence="4 7" id="KW-0255">Endonuclease</keyword>
<feature type="region of interest" description="Disordered" evidence="8">
    <location>
        <begin position="153"/>
        <end position="172"/>
    </location>
</feature>
<dbReference type="GO" id="GO:0008270">
    <property type="term" value="F:zinc ion binding"/>
    <property type="evidence" value="ECO:0007669"/>
    <property type="project" value="UniProtKB-UniRule"/>
</dbReference>
<keyword evidence="7" id="KW-0690">Ribosome biogenesis</keyword>
<dbReference type="InterPro" id="IPR020549">
    <property type="entry name" value="YbeY_CS"/>
</dbReference>
<sequence>MDMDIVIEDDRWRAAGLEAAAERAVSATLAHLGVESPGELVLLACDDARIAELNETFRGKAAPTNVLSWPAAERAASEPGARPARPATREDLGDLAISFDTCRREAETGGLPLLQHATHLLVHGTLHLLGYDHENDADGDLMESVEVAILEGLGLPNPYDTDGGGPVSDGKD</sequence>
<name>A0A7C9IHR9_9RHOB</name>
<feature type="binding site" evidence="7">
    <location>
        <position position="123"/>
    </location>
    <ligand>
        <name>Zn(2+)</name>
        <dbReference type="ChEBI" id="CHEBI:29105"/>
        <note>catalytic</note>
    </ligand>
</feature>
<reference evidence="9 10" key="1">
    <citation type="submission" date="2019-12" db="EMBL/GenBank/DDBJ databases">
        <authorList>
            <person name="Lee S.D."/>
        </authorList>
    </citation>
    <scope>NUCLEOTIDE SEQUENCE [LARGE SCALE GENOMIC DNA]</scope>
    <source>
        <strain evidence="9 10">GH1-50</strain>
    </source>
</reference>
<evidence type="ECO:0000256" key="2">
    <source>
        <dbReference type="ARBA" id="ARBA00022722"/>
    </source>
</evidence>
<dbReference type="PANTHER" id="PTHR46986:SF1">
    <property type="entry name" value="ENDORIBONUCLEASE YBEY, CHLOROPLASTIC"/>
    <property type="match status" value="1"/>
</dbReference>
<evidence type="ECO:0000256" key="1">
    <source>
        <dbReference type="ARBA" id="ARBA00010875"/>
    </source>
</evidence>
<dbReference type="RefSeq" id="WP_160765017.1">
    <property type="nucleotide sequence ID" value="NZ_WUPT01000002.1"/>
</dbReference>
<dbReference type="PROSITE" id="PS01306">
    <property type="entry name" value="UPF0054"/>
    <property type="match status" value="1"/>
</dbReference>
<dbReference type="GO" id="GO:0006364">
    <property type="term" value="P:rRNA processing"/>
    <property type="evidence" value="ECO:0007669"/>
    <property type="project" value="UniProtKB-UniRule"/>
</dbReference>
<comment type="similarity">
    <text evidence="1 7">Belongs to the endoribonuclease YbeY family.</text>
</comment>
<feature type="binding site" evidence="7">
    <location>
        <position position="133"/>
    </location>
    <ligand>
        <name>Zn(2+)</name>
        <dbReference type="ChEBI" id="CHEBI:29105"/>
        <note>catalytic</note>
    </ligand>
</feature>
<dbReference type="HAMAP" id="MF_00009">
    <property type="entry name" value="Endoribonucl_YbeY"/>
    <property type="match status" value="1"/>
</dbReference>
<evidence type="ECO:0000256" key="6">
    <source>
        <dbReference type="ARBA" id="ARBA00022833"/>
    </source>
</evidence>
<dbReference type="AlphaFoldDB" id="A0A7C9IHR9"/>
<gene>
    <name evidence="7 9" type="primary">ybeY</name>
    <name evidence="9" type="ORF">GQ651_15055</name>
</gene>
<reference evidence="9 10" key="2">
    <citation type="submission" date="2020-03" db="EMBL/GenBank/DDBJ databases">
        <title>Kangsaoukella pontilimi gen. nov., sp. nov., a new member of the family Rhodobacteraceae isolated from a tidal mudflat.</title>
        <authorList>
            <person name="Kim I.S."/>
        </authorList>
    </citation>
    <scope>NUCLEOTIDE SEQUENCE [LARGE SCALE GENOMIC DNA]</scope>
    <source>
        <strain evidence="9 10">GH1-50</strain>
    </source>
</reference>
<evidence type="ECO:0000256" key="7">
    <source>
        <dbReference type="HAMAP-Rule" id="MF_00009"/>
    </source>
</evidence>
<keyword evidence="5 7" id="KW-0378">Hydrolase</keyword>
<evidence type="ECO:0000256" key="5">
    <source>
        <dbReference type="ARBA" id="ARBA00022801"/>
    </source>
</evidence>
<keyword evidence="7" id="KW-0963">Cytoplasm</keyword>
<keyword evidence="3 7" id="KW-0479">Metal-binding</keyword>
<evidence type="ECO:0000313" key="9">
    <source>
        <dbReference type="EMBL" id="MXQ09164.1"/>
    </source>
</evidence>
<dbReference type="Proteomes" id="UP000480350">
    <property type="component" value="Unassembled WGS sequence"/>
</dbReference>
<comment type="subcellular location">
    <subcellularLocation>
        <location evidence="7">Cytoplasm</location>
    </subcellularLocation>
</comment>
<comment type="function">
    <text evidence="7">Single strand-specific metallo-endoribonuclease involved in late-stage 70S ribosome quality control and in maturation of the 3' terminus of the 16S rRNA.</text>
</comment>
<keyword evidence="6 7" id="KW-0862">Zinc</keyword>
<accession>A0A7C9IHR9</accession>
<evidence type="ECO:0000256" key="3">
    <source>
        <dbReference type="ARBA" id="ARBA00022723"/>
    </source>
</evidence>
<feature type="binding site" evidence="7">
    <location>
        <position position="127"/>
    </location>
    <ligand>
        <name>Zn(2+)</name>
        <dbReference type="ChEBI" id="CHEBI:29105"/>
        <note>catalytic</note>
    </ligand>
</feature>
<dbReference type="Pfam" id="PF02130">
    <property type="entry name" value="YbeY"/>
    <property type="match status" value="1"/>
</dbReference>
<dbReference type="GO" id="GO:0005737">
    <property type="term" value="C:cytoplasm"/>
    <property type="evidence" value="ECO:0007669"/>
    <property type="project" value="UniProtKB-SubCell"/>
</dbReference>
<dbReference type="PANTHER" id="PTHR46986">
    <property type="entry name" value="ENDORIBONUCLEASE YBEY, CHLOROPLASTIC"/>
    <property type="match status" value="1"/>
</dbReference>
<feature type="compositionally biased region" description="Gly residues" evidence="8">
    <location>
        <begin position="162"/>
        <end position="172"/>
    </location>
</feature>
<dbReference type="SUPFAM" id="SSF55486">
    <property type="entry name" value="Metalloproteases ('zincins'), catalytic domain"/>
    <property type="match status" value="1"/>
</dbReference>
<dbReference type="InterPro" id="IPR023091">
    <property type="entry name" value="MetalPrtase_cat_dom_sf_prd"/>
</dbReference>
<comment type="caution">
    <text evidence="9">The sequence shown here is derived from an EMBL/GenBank/DDBJ whole genome shotgun (WGS) entry which is preliminary data.</text>
</comment>
<dbReference type="GO" id="GO:0004521">
    <property type="term" value="F:RNA endonuclease activity"/>
    <property type="evidence" value="ECO:0007669"/>
    <property type="project" value="UniProtKB-UniRule"/>
</dbReference>
<dbReference type="EC" id="3.1.-.-" evidence="7"/>
<dbReference type="NCBIfam" id="TIGR00043">
    <property type="entry name" value="rRNA maturation RNase YbeY"/>
    <property type="match status" value="1"/>
</dbReference>
<protein>
    <recommendedName>
        <fullName evidence="7">Endoribonuclease YbeY</fullName>
        <ecNumber evidence="7">3.1.-.-</ecNumber>
    </recommendedName>
</protein>
<keyword evidence="10" id="KW-1185">Reference proteome</keyword>
<keyword evidence="7" id="KW-0698">rRNA processing</keyword>
<evidence type="ECO:0000313" key="10">
    <source>
        <dbReference type="Proteomes" id="UP000480350"/>
    </source>
</evidence>
<evidence type="ECO:0000256" key="4">
    <source>
        <dbReference type="ARBA" id="ARBA00022759"/>
    </source>
</evidence>
<dbReference type="InterPro" id="IPR002036">
    <property type="entry name" value="YbeY"/>
</dbReference>
<proteinExistence type="inferred from homology"/>
<dbReference type="EMBL" id="WUPT01000002">
    <property type="protein sequence ID" value="MXQ09164.1"/>
    <property type="molecule type" value="Genomic_DNA"/>
</dbReference>
<organism evidence="9 10">
    <name type="scientific">Kangsaoukella pontilimi</name>
    <dbReference type="NCBI Taxonomy" id="2691042"/>
    <lineage>
        <taxon>Bacteria</taxon>
        <taxon>Pseudomonadati</taxon>
        <taxon>Pseudomonadota</taxon>
        <taxon>Alphaproteobacteria</taxon>
        <taxon>Rhodobacterales</taxon>
        <taxon>Paracoccaceae</taxon>
        <taxon>Kangsaoukella</taxon>
    </lineage>
</organism>
<evidence type="ECO:0000256" key="8">
    <source>
        <dbReference type="SAM" id="MobiDB-lite"/>
    </source>
</evidence>
<dbReference type="GO" id="GO:0004222">
    <property type="term" value="F:metalloendopeptidase activity"/>
    <property type="evidence" value="ECO:0007669"/>
    <property type="project" value="InterPro"/>
</dbReference>
<comment type="cofactor">
    <cofactor evidence="7">
        <name>Zn(2+)</name>
        <dbReference type="ChEBI" id="CHEBI:29105"/>
    </cofactor>
    <text evidence="7">Binds 1 zinc ion.</text>
</comment>
<keyword evidence="2 7" id="KW-0540">Nuclease</keyword>
<dbReference type="Gene3D" id="3.40.390.30">
    <property type="entry name" value="Metalloproteases ('zincins'), catalytic domain"/>
    <property type="match status" value="1"/>
</dbReference>